<dbReference type="Pfam" id="PF14282">
    <property type="entry name" value="FlxA"/>
    <property type="match status" value="1"/>
</dbReference>
<dbReference type="InterPro" id="IPR025577">
    <property type="entry name" value="FlxA"/>
</dbReference>
<keyword evidence="2" id="KW-0269">Exonuclease</keyword>
<keyword evidence="2" id="KW-0540">Nuclease</keyword>
<keyword evidence="3" id="KW-1185">Reference proteome</keyword>
<dbReference type="GO" id="GO:0004527">
    <property type="term" value="F:exonuclease activity"/>
    <property type="evidence" value="ECO:0007669"/>
    <property type="project" value="UniProtKB-KW"/>
</dbReference>
<dbReference type="RefSeq" id="WP_205005443.1">
    <property type="nucleotide sequence ID" value="NZ_CBCRXA010000003.1"/>
</dbReference>
<evidence type="ECO:0000313" key="3">
    <source>
        <dbReference type="Proteomes" id="UP000823201"/>
    </source>
</evidence>
<comment type="caution">
    <text evidence="2">The sequence shown here is derived from an EMBL/GenBank/DDBJ whole genome shotgun (WGS) entry which is preliminary data.</text>
</comment>
<gene>
    <name evidence="2" type="ORF">JOC27_000526</name>
</gene>
<keyword evidence="2" id="KW-0378">Hydrolase</keyword>
<dbReference type="EMBL" id="JAFBEV010000003">
    <property type="protein sequence ID" value="MBM7657085.1"/>
    <property type="molecule type" value="Genomic_DNA"/>
</dbReference>
<feature type="region of interest" description="Disordered" evidence="1">
    <location>
        <begin position="1"/>
        <end position="30"/>
    </location>
</feature>
<protein>
    <submittedName>
        <fullName evidence="2">Exonuclease VII small subunit</fullName>
    </submittedName>
</protein>
<accession>A0ABS2Q5N7</accession>
<feature type="compositionally biased region" description="Polar residues" evidence="1">
    <location>
        <begin position="1"/>
        <end position="26"/>
    </location>
</feature>
<dbReference type="Gene3D" id="1.20.58.1160">
    <property type="match status" value="1"/>
</dbReference>
<proteinExistence type="predicted"/>
<evidence type="ECO:0000313" key="2">
    <source>
        <dbReference type="EMBL" id="MBM7657085.1"/>
    </source>
</evidence>
<dbReference type="Proteomes" id="UP000823201">
    <property type="component" value="Unassembled WGS sequence"/>
</dbReference>
<evidence type="ECO:0000256" key="1">
    <source>
        <dbReference type="SAM" id="MobiDB-lite"/>
    </source>
</evidence>
<reference evidence="2 3" key="1">
    <citation type="submission" date="2021-01" db="EMBL/GenBank/DDBJ databases">
        <title>Genomic Encyclopedia of Type Strains, Phase IV (KMG-IV): sequencing the most valuable type-strain genomes for metagenomic binning, comparative biology and taxonomic classification.</title>
        <authorList>
            <person name="Goeker M."/>
        </authorList>
    </citation>
    <scope>NUCLEOTIDE SEQUENCE [LARGE SCALE GENOMIC DNA]</scope>
    <source>
        <strain evidence="2 3">DSM 100968</strain>
    </source>
</reference>
<name>A0ABS2Q5N7_9BACL</name>
<organism evidence="2 3">
    <name type="scientific">Sporolactobacillus spathodeae</name>
    <dbReference type="NCBI Taxonomy" id="1465502"/>
    <lineage>
        <taxon>Bacteria</taxon>
        <taxon>Bacillati</taxon>
        <taxon>Bacillota</taxon>
        <taxon>Bacilli</taxon>
        <taxon>Bacillales</taxon>
        <taxon>Sporolactobacillaceae</taxon>
        <taxon>Sporolactobacillus</taxon>
    </lineage>
</organism>
<sequence length="125" mass="13505">MEIQTASLGTGSVSFDTSTTTSQLKSLESEKTKLEAQLNQLETGNSSNKTEQNQIQGIQQQIQQIDQQIQKLQAQSTNQSRIPARTNALNLAADASSSSNVRSAQSSFGDLLTISSESIKKTENN</sequence>